<accession>A0ACC6V2C7</accession>
<organism evidence="1 2">
    <name type="scientific">Thermoproteus sp. AZ2</name>
    <dbReference type="NCBI Taxonomy" id="1609232"/>
    <lineage>
        <taxon>Archaea</taxon>
        <taxon>Thermoproteota</taxon>
        <taxon>Thermoprotei</taxon>
        <taxon>Thermoproteales</taxon>
        <taxon>Thermoproteaceae</taxon>
        <taxon>Thermoproteus</taxon>
    </lineage>
</organism>
<keyword evidence="1" id="KW-0808">Transferase</keyword>
<dbReference type="EMBL" id="JZWT02000016">
    <property type="protein sequence ID" value="MFB6490906.1"/>
    <property type="molecule type" value="Genomic_DNA"/>
</dbReference>
<dbReference type="Proteomes" id="UP000033636">
    <property type="component" value="Unassembled WGS sequence"/>
</dbReference>
<gene>
    <name evidence="1" type="ORF">TU35_006650</name>
</gene>
<sequence length="184" mass="20624">MPIERTLVLLKPDAVRRGLIGELISRFERAGLKIVAMKMVWATPQQAERFYPSSEEWFKSAGSKLLRAYQELGVDPKSRLGTDDPVELGKYIKKKLIEYMTSGPIVAMVLEGNRAVEVVRKLVGPTAPHSAPPGTIRGDYSIDSPDLAAEEGRVVFNLVHASDSREEAAREISFWFKPEEIYSY</sequence>
<reference evidence="1" key="1">
    <citation type="submission" date="2024-07" db="EMBL/GenBank/DDBJ databases">
        <title>Metagenome and Metagenome-Assembled Genomes of Archaea from a hot spring from the geothermal field of Los Azufres, Mexico.</title>
        <authorList>
            <person name="Marin-Paredes R."/>
            <person name="Martinez-Romero E."/>
            <person name="Servin-Garciduenas L.E."/>
        </authorList>
    </citation>
    <scope>NUCLEOTIDE SEQUENCE</scope>
</reference>
<comment type="caution">
    <text evidence="1">The sequence shown here is derived from an EMBL/GenBank/DDBJ whole genome shotgun (WGS) entry which is preliminary data.</text>
</comment>
<keyword evidence="1" id="KW-0418">Kinase</keyword>
<evidence type="ECO:0000313" key="2">
    <source>
        <dbReference type="Proteomes" id="UP000033636"/>
    </source>
</evidence>
<proteinExistence type="predicted"/>
<name>A0ACC6V2C7_9CREN</name>
<protein>
    <submittedName>
        <fullName evidence="1">Nucleoside-diphosphate kinase</fullName>
    </submittedName>
</protein>
<evidence type="ECO:0000313" key="1">
    <source>
        <dbReference type="EMBL" id="MFB6490906.1"/>
    </source>
</evidence>